<dbReference type="NCBIfam" id="TIGR01782">
    <property type="entry name" value="TonB-Xanth-Caul"/>
    <property type="match status" value="1"/>
</dbReference>
<feature type="chain" id="PRO_5046023684" evidence="6">
    <location>
        <begin position="34"/>
        <end position="1070"/>
    </location>
</feature>
<dbReference type="Proteomes" id="UP000652430">
    <property type="component" value="Unassembled WGS sequence"/>
</dbReference>
<accession>A0ABQ3LJP8</accession>
<comment type="subcellular location">
    <subcellularLocation>
        <location evidence="1 4">Cell outer membrane</location>
    </subcellularLocation>
</comment>
<dbReference type="EMBL" id="BNAQ01000003">
    <property type="protein sequence ID" value="GHH17478.1"/>
    <property type="molecule type" value="Genomic_DNA"/>
</dbReference>
<dbReference type="Gene3D" id="2.40.170.20">
    <property type="entry name" value="TonB-dependent receptor, beta-barrel domain"/>
    <property type="match status" value="1"/>
</dbReference>
<evidence type="ECO:0000256" key="6">
    <source>
        <dbReference type="SAM" id="SignalP"/>
    </source>
</evidence>
<evidence type="ECO:0000256" key="5">
    <source>
        <dbReference type="SAM" id="MobiDB-lite"/>
    </source>
</evidence>
<protein>
    <submittedName>
        <fullName evidence="9">TonB-dependent receptor</fullName>
    </submittedName>
</protein>
<proteinExistence type="inferred from homology"/>
<dbReference type="InterPro" id="IPR037066">
    <property type="entry name" value="Plug_dom_sf"/>
</dbReference>
<evidence type="ECO:0000313" key="10">
    <source>
        <dbReference type="Proteomes" id="UP000652430"/>
    </source>
</evidence>
<evidence type="ECO:0000259" key="7">
    <source>
        <dbReference type="Pfam" id="PF00593"/>
    </source>
</evidence>
<keyword evidence="6" id="KW-0732">Signal</keyword>
<comment type="caution">
    <text evidence="9">The sequence shown here is derived from an EMBL/GenBank/DDBJ whole genome shotgun (WGS) entry which is preliminary data.</text>
</comment>
<feature type="domain" description="TonB-dependent receptor-like beta-barrel" evidence="7">
    <location>
        <begin position="509"/>
        <end position="1037"/>
    </location>
</feature>
<dbReference type="Pfam" id="PF00593">
    <property type="entry name" value="TonB_dep_Rec_b-barrel"/>
    <property type="match status" value="1"/>
</dbReference>
<feature type="compositionally biased region" description="Low complexity" evidence="5">
    <location>
        <begin position="35"/>
        <end position="45"/>
    </location>
</feature>
<keyword evidence="10" id="KW-1185">Reference proteome</keyword>
<dbReference type="Pfam" id="PF07715">
    <property type="entry name" value="Plug"/>
    <property type="match status" value="1"/>
</dbReference>
<dbReference type="InterPro" id="IPR000531">
    <property type="entry name" value="Beta-barrel_TonB"/>
</dbReference>
<evidence type="ECO:0000313" key="9">
    <source>
        <dbReference type="EMBL" id="GHH17478.1"/>
    </source>
</evidence>
<evidence type="ECO:0000256" key="4">
    <source>
        <dbReference type="RuleBase" id="RU003357"/>
    </source>
</evidence>
<keyword evidence="3" id="KW-0998">Cell outer membrane</keyword>
<evidence type="ECO:0000256" key="3">
    <source>
        <dbReference type="ARBA" id="ARBA00023237"/>
    </source>
</evidence>
<dbReference type="InterPro" id="IPR036942">
    <property type="entry name" value="Beta-barrel_TonB_sf"/>
</dbReference>
<sequence>MKAYHHASAQVWSASLIALAAGLALPQTAQAQAAPVAAQQGTPQADTAPGTLAPEKGATATNAVPEAANPATNPDDIVVTGVRASLERSISIKRNSTGIVDAISAEDIGKFPDTNLAESLQRITGVSIDRVNGQGAQVTVRGFGPSFNLVTLNGRTLASSYVQTVGGDESADGAVGVTRSFDFSNLASEGVKTLEVYKTGRAAVPSGGIGATINVVTRRPLDSRTSGFNGSLGGKLNYDTSASDCVDCGSVVTPEVTGLASWSNPDQTFGISLFGSYQQRHFSTVSATSNAWNIKTLSEFLDPGNGFVNAATKINNKPADPKQLVSVPNDSRYHFSDNKYERLNGQAIVQFKPTDSLTITADALYARTLQSEQRSDESNWFNRPFDVVTFDSNKAVATTTYLHETIAGVKDTGFEQQARAQKNQLEDYGLNAKWDIAPNLTLSIDGHYGKSSVLPNNPNGTSSTLVGLGATVISAHSVDYSGLIPVQDIVVNDSTLPGGNHNGILDVNDVGSSIARTYSTSQKQKVKELRADLGWDLGGGSRFDFGGLYRDSDTNQQLVSTQQTLGNWSVDFPGDVQKLAPGVLQQFCLLCKFSSYDPKASGANLIAFRGDTLKLYNALSPAYAKTGNAISITANQNNSVKETIYAGYAQVTWKGDIAGHEASLVAGGRYEHTKDVATSLQAVPTQIAWVADNDFTITVGSTPQPLVAIGSYDNILPSFDFQVELKRNLIGRFSASRTIARPNYDNLFSSTSVFAPGRPTAIGGVATANTGNTNLAPLISDNIDLSFEYYFKPDSYVSAGFFDKRVHNFIGTGLSNGSLFGLRDPSSGAAGTTSGAAKAALSALGADISDVNLFTYSALLQRDGASAAASQFNAHYSAVTKTVDQAFVNQILSAVDINGTAADPLYNFTISRPINNKDAEIYGFEIAGQYFFGRTGIGVSASFTYVKGDVGFNNGGDPNIDQFALTGLSNTANATLIYDKNGISARLSYNWRDKFLSSLNRDSYKNPVYTKPFGQLDMNISYDLNKKIALSLEAINLTNSSLRTYGRSENNVWFAQELQRRFLFGARYRF</sequence>
<dbReference type="Gene3D" id="2.170.130.10">
    <property type="entry name" value="TonB-dependent receptor, plug domain"/>
    <property type="match status" value="1"/>
</dbReference>
<evidence type="ECO:0000259" key="8">
    <source>
        <dbReference type="Pfam" id="PF07715"/>
    </source>
</evidence>
<dbReference type="RefSeq" id="WP_189676321.1">
    <property type="nucleotide sequence ID" value="NZ_BNAQ01000003.1"/>
</dbReference>
<keyword evidence="4" id="KW-0798">TonB box</keyword>
<gene>
    <name evidence="9" type="ORF">GCM10008023_22090</name>
</gene>
<keyword evidence="2 4" id="KW-0472">Membrane</keyword>
<feature type="domain" description="TonB-dependent receptor plug" evidence="8">
    <location>
        <begin position="93"/>
        <end position="208"/>
    </location>
</feature>
<evidence type="ECO:0000256" key="1">
    <source>
        <dbReference type="ARBA" id="ARBA00004442"/>
    </source>
</evidence>
<dbReference type="InterPro" id="IPR012910">
    <property type="entry name" value="Plug_dom"/>
</dbReference>
<dbReference type="PANTHER" id="PTHR40980:SF3">
    <property type="entry name" value="TONB-DEPENDENT RECEPTOR-LIKE BETA-BARREL DOMAIN-CONTAINING PROTEIN"/>
    <property type="match status" value="1"/>
</dbReference>
<keyword evidence="9" id="KW-0675">Receptor</keyword>
<dbReference type="SUPFAM" id="SSF56935">
    <property type="entry name" value="Porins"/>
    <property type="match status" value="1"/>
</dbReference>
<name>A0ABQ3LJP8_9SPHN</name>
<reference evidence="10" key="1">
    <citation type="journal article" date="2019" name="Int. J. Syst. Evol. Microbiol.">
        <title>The Global Catalogue of Microorganisms (GCM) 10K type strain sequencing project: providing services to taxonomists for standard genome sequencing and annotation.</title>
        <authorList>
            <consortium name="The Broad Institute Genomics Platform"/>
            <consortium name="The Broad Institute Genome Sequencing Center for Infectious Disease"/>
            <person name="Wu L."/>
            <person name="Ma J."/>
        </authorList>
    </citation>
    <scope>NUCLEOTIDE SEQUENCE [LARGE SCALE GENOMIC DNA]</scope>
    <source>
        <strain evidence="10">CGMCC 1.8957</strain>
    </source>
</reference>
<comment type="similarity">
    <text evidence="4">Belongs to the TonB-dependent receptor family.</text>
</comment>
<dbReference type="InterPro" id="IPR010104">
    <property type="entry name" value="TonB_rcpt_bac"/>
</dbReference>
<feature type="signal peptide" evidence="6">
    <location>
        <begin position="1"/>
        <end position="33"/>
    </location>
</feature>
<dbReference type="PANTHER" id="PTHR40980">
    <property type="entry name" value="PLUG DOMAIN-CONTAINING PROTEIN"/>
    <property type="match status" value="1"/>
</dbReference>
<evidence type="ECO:0000256" key="2">
    <source>
        <dbReference type="ARBA" id="ARBA00023136"/>
    </source>
</evidence>
<feature type="region of interest" description="Disordered" evidence="5">
    <location>
        <begin position="35"/>
        <end position="56"/>
    </location>
</feature>
<organism evidence="9 10">
    <name type="scientific">Sphingomonas glacialis</name>
    <dbReference type="NCBI Taxonomy" id="658225"/>
    <lineage>
        <taxon>Bacteria</taxon>
        <taxon>Pseudomonadati</taxon>
        <taxon>Pseudomonadota</taxon>
        <taxon>Alphaproteobacteria</taxon>
        <taxon>Sphingomonadales</taxon>
        <taxon>Sphingomonadaceae</taxon>
        <taxon>Sphingomonas</taxon>
    </lineage>
</organism>